<dbReference type="InterPro" id="IPR023404">
    <property type="entry name" value="rSAM_horseshoe"/>
</dbReference>
<gene>
    <name evidence="4" type="ordered locus">BN4_12082</name>
</gene>
<organism evidence="4 5">
    <name type="scientific">Pseudodesulfovibrio piezophilus (strain DSM 21447 / JCM 15486 / C1TLV30)</name>
    <name type="common">Desulfovibrio piezophilus</name>
    <dbReference type="NCBI Taxonomy" id="1322246"/>
    <lineage>
        <taxon>Bacteria</taxon>
        <taxon>Pseudomonadati</taxon>
        <taxon>Thermodesulfobacteriota</taxon>
        <taxon>Desulfovibrionia</taxon>
        <taxon>Desulfovibrionales</taxon>
        <taxon>Desulfovibrionaceae</taxon>
    </lineage>
</organism>
<dbReference type="OrthoDB" id="9805215at2"/>
<dbReference type="InterPro" id="IPR013848">
    <property type="entry name" value="Methylthiotransferase_N"/>
</dbReference>
<name>M1WT72_PSEP2</name>
<dbReference type="Gene3D" id="3.80.30.20">
    <property type="entry name" value="tm_1862 like domain"/>
    <property type="match status" value="1"/>
</dbReference>
<reference evidence="5" key="2">
    <citation type="journal article" date="2013" name="Stand. Genomic Sci.">
        <title>Complete genome sequence of Desulfocapsa sulfexigens, a marine deltaproteobacterium specialized in disproportionating inorganic sulfur compounds.</title>
        <authorList>
            <person name="Finster K.W."/>
            <person name="Kjeldsen K.U."/>
            <person name="Kube M."/>
            <person name="Reinhardt R."/>
            <person name="Mussmann M."/>
            <person name="Amann R."/>
            <person name="Schreiber L."/>
        </authorList>
    </citation>
    <scope>NUCLEOTIDE SEQUENCE [LARGE SCALE GENOMIC DNA]</scope>
    <source>
        <strain evidence="5">DSM 10523 / SB164P1</strain>
    </source>
</reference>
<dbReference type="KEGG" id="dpi:BN4_12082"/>
<dbReference type="SUPFAM" id="SSF102114">
    <property type="entry name" value="Radical SAM enzymes"/>
    <property type="match status" value="1"/>
</dbReference>
<dbReference type="InterPro" id="IPR058240">
    <property type="entry name" value="rSAM_sf"/>
</dbReference>
<evidence type="ECO:0000313" key="5">
    <source>
        <dbReference type="Proteomes" id="UP000011724"/>
    </source>
</evidence>
<evidence type="ECO:0000256" key="1">
    <source>
        <dbReference type="ARBA" id="ARBA00022679"/>
    </source>
</evidence>
<dbReference type="CDD" id="cd01335">
    <property type="entry name" value="Radical_SAM"/>
    <property type="match status" value="1"/>
</dbReference>
<dbReference type="RefSeq" id="WP_015415361.1">
    <property type="nucleotide sequence ID" value="NC_020409.1"/>
</dbReference>
<dbReference type="InterPro" id="IPR038135">
    <property type="entry name" value="Methylthiotransferase_N_sf"/>
</dbReference>
<reference evidence="4 5" key="1">
    <citation type="journal article" date="2013" name="PLoS ONE">
        <title>The first genomic and proteomic characterization of a deep-sea sulfate reducer: insights into the piezophilic lifestyle of Desulfovibrio piezophilus.</title>
        <authorList>
            <person name="Pradel N."/>
            <person name="Ji B."/>
            <person name="Gimenez G."/>
            <person name="Talla E."/>
            <person name="Lenoble P."/>
            <person name="Garel M."/>
            <person name="Tamburini C."/>
            <person name="Fourquet P."/>
            <person name="Lebrun R."/>
            <person name="Bertin P."/>
            <person name="Denis Y."/>
            <person name="Pophillat M."/>
            <person name="Barbe V."/>
            <person name="Ollivier B."/>
            <person name="Dolla A."/>
        </authorList>
    </citation>
    <scope>NUCLEOTIDE SEQUENCE [LARGE SCALE GENOMIC DNA]</scope>
    <source>
        <strain evidence="5">DSM 10523 / SB164P1</strain>
    </source>
</reference>
<dbReference type="PROSITE" id="PS51449">
    <property type="entry name" value="MTTASE_N"/>
    <property type="match status" value="1"/>
</dbReference>
<dbReference type="PROSITE" id="PS51918">
    <property type="entry name" value="RADICAL_SAM"/>
    <property type="match status" value="1"/>
</dbReference>
<dbReference type="PANTHER" id="PTHR11918">
    <property type="entry name" value="RADICAL SAM PROTEINS"/>
    <property type="match status" value="1"/>
</dbReference>
<dbReference type="EMBL" id="FO203427">
    <property type="protein sequence ID" value="CCH49317.1"/>
    <property type="molecule type" value="Genomic_DNA"/>
</dbReference>
<feature type="domain" description="Radical SAM core" evidence="3">
    <location>
        <begin position="131"/>
        <end position="360"/>
    </location>
</feature>
<dbReference type="AlphaFoldDB" id="M1WT72"/>
<dbReference type="InterPro" id="IPR006638">
    <property type="entry name" value="Elp3/MiaA/NifB-like_rSAM"/>
</dbReference>
<protein>
    <submittedName>
        <fullName evidence="4">Uncharacterized protein</fullName>
    </submittedName>
</protein>
<accession>M1WT72</accession>
<feature type="domain" description="MTTase N-terminal" evidence="2">
    <location>
        <begin position="2"/>
        <end position="112"/>
    </location>
</feature>
<dbReference type="SFLD" id="SFLDG01082">
    <property type="entry name" value="B12-binding_domain_containing"/>
    <property type="match status" value="1"/>
</dbReference>
<dbReference type="STRING" id="1322246.BN4_12082"/>
<dbReference type="PATRIC" id="fig|879567.3.peg.2215"/>
<dbReference type="HOGENOM" id="CLU_703443_0_0_7"/>
<dbReference type="SMART" id="SM00729">
    <property type="entry name" value="Elp3"/>
    <property type="match status" value="1"/>
</dbReference>
<dbReference type="GO" id="GO:0046872">
    <property type="term" value="F:metal ion binding"/>
    <property type="evidence" value="ECO:0007669"/>
    <property type="project" value="UniProtKB-KW"/>
</dbReference>
<dbReference type="GO" id="GO:0051539">
    <property type="term" value="F:4 iron, 4 sulfur cluster binding"/>
    <property type="evidence" value="ECO:0007669"/>
    <property type="project" value="UniProtKB-KW"/>
</dbReference>
<dbReference type="InterPro" id="IPR007197">
    <property type="entry name" value="rSAM"/>
</dbReference>
<dbReference type="BioCyc" id="DPIE1322246:BN4_RS10465-MONOMER"/>
<dbReference type="Pfam" id="PF04055">
    <property type="entry name" value="Radical_SAM"/>
    <property type="match status" value="1"/>
</dbReference>
<evidence type="ECO:0000259" key="3">
    <source>
        <dbReference type="PROSITE" id="PS51918"/>
    </source>
</evidence>
<dbReference type="PANTHER" id="PTHR11918:SF45">
    <property type="entry name" value="THREONYLCARBAMOYLADENOSINE TRNA METHYLTHIOTRANSFERASE"/>
    <property type="match status" value="1"/>
</dbReference>
<keyword evidence="1" id="KW-0808">Transferase</keyword>
<dbReference type="Proteomes" id="UP000011724">
    <property type="component" value="Chromosome"/>
</dbReference>
<evidence type="ECO:0000259" key="2">
    <source>
        <dbReference type="PROSITE" id="PS51449"/>
    </source>
</evidence>
<proteinExistence type="predicted"/>
<dbReference type="Gene3D" id="3.40.50.12160">
    <property type="entry name" value="Methylthiotransferase, N-terminal domain"/>
    <property type="match status" value="1"/>
</dbReference>
<dbReference type="SFLD" id="SFLDS00029">
    <property type="entry name" value="Radical_SAM"/>
    <property type="match status" value="1"/>
</dbReference>
<dbReference type="GO" id="GO:0035598">
    <property type="term" value="F:tRNA (N(6)-L-threonylcarbamoyladenosine(37)-C(2))-methylthiotransferase activity"/>
    <property type="evidence" value="ECO:0007669"/>
    <property type="project" value="TreeGrafter"/>
</dbReference>
<keyword evidence="5" id="KW-1185">Reference proteome</keyword>
<evidence type="ECO:0000313" key="4">
    <source>
        <dbReference type="EMBL" id="CCH49317.1"/>
    </source>
</evidence>
<sequence>MKKYFIDDNTCTAYKLILSRVASYYDANGWQLVRSAADADLAIAGCCAAFHSLEEEALNIARSVVNEGAGETVLFGCLTTVSPEQAKALGVDHVIASPQWKRLTDFVTNPVVELDAIPPSTEFRLQEEYRIYDPGKQFVLLQTGCSSDCPHCPHKLGIGPLKSVPMQTLLDQCETLVKNGAHTIVLTGNDTGSWGTDTGEGTYVELLRAILDFPVKLHLAQINPDWVALYSEALLDLLTDDRIKDFQTLIQTTSPRLLEIMNRAPVVLELEDFFLRLRELRPDIFLRTDLIIGYPTSTEEEDRATVAFTARFFDEVAVHAYERFPHTRIETMGLPFHSREVIVGRVDEAVNTLEKSGTILVHRGGQVYETMVAIEQPKKTIQTDRERSPGQQ</sequence>
<dbReference type="eggNOG" id="COG0621">
    <property type="taxonomic scope" value="Bacteria"/>
</dbReference>